<evidence type="ECO:0000313" key="10">
    <source>
        <dbReference type="Proteomes" id="UP000712600"/>
    </source>
</evidence>
<dbReference type="AlphaFoldDB" id="A0A8S9PHB1"/>
<dbReference type="Pfam" id="PF07714">
    <property type="entry name" value="PK_Tyr_Ser-Thr"/>
    <property type="match status" value="1"/>
</dbReference>
<dbReference type="PANTHER" id="PTHR27008">
    <property type="entry name" value="OS04G0122200 PROTEIN"/>
    <property type="match status" value="1"/>
</dbReference>
<gene>
    <name evidence="9" type="ORF">F2Q69_00005435</name>
</gene>
<evidence type="ECO:0000256" key="2">
    <source>
        <dbReference type="ARBA" id="ARBA00022614"/>
    </source>
</evidence>
<dbReference type="Proteomes" id="UP000712600">
    <property type="component" value="Unassembled WGS sequence"/>
</dbReference>
<dbReference type="InterPro" id="IPR008271">
    <property type="entry name" value="Ser/Thr_kinase_AS"/>
</dbReference>
<dbReference type="SUPFAM" id="SSF52058">
    <property type="entry name" value="L domain-like"/>
    <property type="match status" value="2"/>
</dbReference>
<reference evidence="9" key="1">
    <citation type="submission" date="2019-12" db="EMBL/GenBank/DDBJ databases">
        <title>Genome sequencing and annotation of Brassica cretica.</title>
        <authorList>
            <person name="Studholme D.J."/>
            <person name="Sarris P."/>
        </authorList>
    </citation>
    <scope>NUCLEOTIDE SEQUENCE</scope>
    <source>
        <strain evidence="9">PFS-109/04</strain>
        <tissue evidence="9">Leaf</tissue>
    </source>
</reference>
<dbReference type="Gene3D" id="3.30.200.20">
    <property type="entry name" value="Phosphorylase Kinase, domain 1"/>
    <property type="match status" value="1"/>
</dbReference>
<dbReference type="EMBL" id="QGKX02001521">
    <property type="protein sequence ID" value="KAF3512387.1"/>
    <property type="molecule type" value="Genomic_DNA"/>
</dbReference>
<dbReference type="Pfam" id="PF00560">
    <property type="entry name" value="LRR_1"/>
    <property type="match status" value="4"/>
</dbReference>
<dbReference type="PROSITE" id="PS50011">
    <property type="entry name" value="PROTEIN_KINASE_DOM"/>
    <property type="match status" value="1"/>
</dbReference>
<dbReference type="GO" id="GO:0005524">
    <property type="term" value="F:ATP binding"/>
    <property type="evidence" value="ECO:0007669"/>
    <property type="project" value="InterPro"/>
</dbReference>
<dbReference type="InterPro" id="IPR000719">
    <property type="entry name" value="Prot_kinase_dom"/>
</dbReference>
<dbReference type="Gene3D" id="3.80.10.10">
    <property type="entry name" value="Ribonuclease Inhibitor"/>
    <property type="match status" value="2"/>
</dbReference>
<name>A0A8S9PHB1_BRACR</name>
<dbReference type="InterPro" id="IPR001611">
    <property type="entry name" value="Leu-rich_rpt"/>
</dbReference>
<evidence type="ECO:0000256" key="3">
    <source>
        <dbReference type="ARBA" id="ARBA00022692"/>
    </source>
</evidence>
<evidence type="ECO:0000256" key="7">
    <source>
        <dbReference type="SAM" id="Phobius"/>
    </source>
</evidence>
<dbReference type="Gene3D" id="1.10.510.10">
    <property type="entry name" value="Transferase(Phosphotransferase) domain 1"/>
    <property type="match status" value="1"/>
</dbReference>
<accession>A0A8S9PHB1</accession>
<organism evidence="9 10">
    <name type="scientific">Brassica cretica</name>
    <name type="common">Mustard</name>
    <dbReference type="NCBI Taxonomy" id="69181"/>
    <lineage>
        <taxon>Eukaryota</taxon>
        <taxon>Viridiplantae</taxon>
        <taxon>Streptophyta</taxon>
        <taxon>Embryophyta</taxon>
        <taxon>Tracheophyta</taxon>
        <taxon>Spermatophyta</taxon>
        <taxon>Magnoliopsida</taxon>
        <taxon>eudicotyledons</taxon>
        <taxon>Gunneridae</taxon>
        <taxon>Pentapetalae</taxon>
        <taxon>rosids</taxon>
        <taxon>malvids</taxon>
        <taxon>Brassicales</taxon>
        <taxon>Brassicaceae</taxon>
        <taxon>Brassiceae</taxon>
        <taxon>Brassica</taxon>
    </lineage>
</organism>
<dbReference type="InterPro" id="IPR051809">
    <property type="entry name" value="Plant_receptor-like_S/T_kinase"/>
</dbReference>
<keyword evidence="2" id="KW-0433">Leucine-rich repeat</keyword>
<feature type="transmembrane region" description="Helical" evidence="7">
    <location>
        <begin position="417"/>
        <end position="441"/>
    </location>
</feature>
<evidence type="ECO:0000259" key="8">
    <source>
        <dbReference type="PROSITE" id="PS50011"/>
    </source>
</evidence>
<evidence type="ECO:0000256" key="5">
    <source>
        <dbReference type="ARBA" id="ARBA00022989"/>
    </source>
</evidence>
<evidence type="ECO:0000256" key="1">
    <source>
        <dbReference type="ARBA" id="ARBA00004167"/>
    </source>
</evidence>
<dbReference type="SMART" id="SM00369">
    <property type="entry name" value="LRR_TYP"/>
    <property type="match status" value="3"/>
</dbReference>
<keyword evidence="5 7" id="KW-1133">Transmembrane helix</keyword>
<dbReference type="PROSITE" id="PS00108">
    <property type="entry name" value="PROTEIN_KINASE_ST"/>
    <property type="match status" value="1"/>
</dbReference>
<feature type="domain" description="Protein kinase" evidence="8">
    <location>
        <begin position="479"/>
        <end position="838"/>
    </location>
</feature>
<evidence type="ECO:0000256" key="6">
    <source>
        <dbReference type="ARBA" id="ARBA00023136"/>
    </source>
</evidence>
<dbReference type="InterPro" id="IPR032675">
    <property type="entry name" value="LRR_dom_sf"/>
</dbReference>
<feature type="non-terminal residue" evidence="9">
    <location>
        <position position="1"/>
    </location>
</feature>
<dbReference type="PANTHER" id="PTHR27008:SF592">
    <property type="entry name" value="LEUCINE-RICH REPEAT RECEPTOR-LIKE PROTEIN KINASE FAMILY PROTEIN-RELATED"/>
    <property type="match status" value="1"/>
</dbReference>
<evidence type="ECO:0000313" key="9">
    <source>
        <dbReference type="EMBL" id="KAF3512387.1"/>
    </source>
</evidence>
<evidence type="ECO:0000256" key="4">
    <source>
        <dbReference type="ARBA" id="ARBA00022737"/>
    </source>
</evidence>
<dbReference type="FunFam" id="3.80.10.10:FF:000095">
    <property type="entry name" value="LRR receptor-like serine/threonine-protein kinase GSO1"/>
    <property type="match status" value="1"/>
</dbReference>
<dbReference type="InterPro" id="IPR003591">
    <property type="entry name" value="Leu-rich_rpt_typical-subtyp"/>
</dbReference>
<sequence>FLASLGNLTSLEKLDVAYNRMEAEIPYSMSRLTRMKFLRIAANHFSGVFPHPICNLSSLLFLSIPDNNFFGKPRLDFDKVFPDIQVLFLNGNNFEGEIPSSLANISSLRKFDIADCHMTGSIPLGFGRLYNLKILGLVIISWEVTPPEIDFLSSLKNCTQLQFLDVRDNRLGGILPHSISNLTKQLTFVSLGKNHISGTLPLDIGTLECLVALKVEDNLFTGEIPASLGKLSRLENPHLESNMMSGDMPYSLGNLSMIAQLCLYRNSLKGSIPSSLRNCSYLLYLSLHFNMLSGSIPRELMEVRSLPTLDLAYNNLTGHFPSEVGKLVSLYGLDVSHSQLSGHVPPSLGSCLAMEYIDLNGNFFEGTIIDIRGLRSLQELDLSYNNLSGSIPEYLLKPCTDQEETKSRECSSMRRKIGIGFGAGLTSVLFSLFFIISLRWFKKRSIQDRKSNTNDVDDFAIAPHERVGYGELHKATCGFSLKNMIGSGNFGVVYKAVLGLENRVVSVKVLNQKIRVVSVKVLNLKIRGASKSFIAECEALKSARHRNLVKLITACSSIDYKGDEFRALVYEFLPNGSLALQENSDILTDIPTENEILGISRGISEEIPRKHKIWFPRNFLGINRRNSEETSIRRNIPRKYPDEVLPRVDTWLHRERLEGISDTSRPLTLLERFNIAIDVASALEYLHVNCHNPIAHCDLKPSNVLLDDDLTSHVSDFGLARLLLKFNQEFSFNQLSSGGVRGTIGKKPTNELFGGNFTLHSYTKLALPERVLDIADKSILHSSLRVGFPIAECLMLVLELGLRCCEEFSTNRLSMSEAAKQLFTIRKRFFKARRAARG</sequence>
<dbReference type="PROSITE" id="PS51450">
    <property type="entry name" value="LRR"/>
    <property type="match status" value="1"/>
</dbReference>
<dbReference type="InterPro" id="IPR011009">
    <property type="entry name" value="Kinase-like_dom_sf"/>
</dbReference>
<proteinExistence type="predicted"/>
<comment type="subcellular location">
    <subcellularLocation>
        <location evidence="1">Membrane</location>
        <topology evidence="1">Single-pass membrane protein</topology>
    </subcellularLocation>
</comment>
<dbReference type="GO" id="GO:0004672">
    <property type="term" value="F:protein kinase activity"/>
    <property type="evidence" value="ECO:0007669"/>
    <property type="project" value="InterPro"/>
</dbReference>
<dbReference type="GO" id="GO:0016020">
    <property type="term" value="C:membrane"/>
    <property type="evidence" value="ECO:0007669"/>
    <property type="project" value="UniProtKB-SubCell"/>
</dbReference>
<comment type="caution">
    <text evidence="9">The sequence shown here is derived from an EMBL/GenBank/DDBJ whole genome shotgun (WGS) entry which is preliminary data.</text>
</comment>
<dbReference type="SUPFAM" id="SSF56112">
    <property type="entry name" value="Protein kinase-like (PK-like)"/>
    <property type="match status" value="1"/>
</dbReference>
<keyword evidence="3 7" id="KW-0812">Transmembrane</keyword>
<dbReference type="SMART" id="SM00220">
    <property type="entry name" value="S_TKc"/>
    <property type="match status" value="1"/>
</dbReference>
<keyword evidence="4" id="KW-0677">Repeat</keyword>
<protein>
    <recommendedName>
        <fullName evidence="8">Protein kinase domain-containing protein</fullName>
    </recommendedName>
</protein>
<keyword evidence="6 7" id="KW-0472">Membrane</keyword>
<dbReference type="InterPro" id="IPR001245">
    <property type="entry name" value="Ser-Thr/Tyr_kinase_cat_dom"/>
</dbReference>